<dbReference type="EMBL" id="CM003609">
    <property type="protein sequence ID" value="KYP63731.1"/>
    <property type="molecule type" value="Genomic_DNA"/>
</dbReference>
<dbReference type="Gramene" id="C.cajan_17787.t">
    <property type="protein sequence ID" value="C.cajan_17787.t.cds1"/>
    <property type="gene ID" value="C.cajan_17787"/>
</dbReference>
<dbReference type="Proteomes" id="UP000075243">
    <property type="component" value="Chromosome 7"/>
</dbReference>
<keyword evidence="3" id="KW-1185">Reference proteome</keyword>
<organism evidence="2 3">
    <name type="scientific">Cajanus cajan</name>
    <name type="common">Pigeon pea</name>
    <name type="synonym">Cajanus indicus</name>
    <dbReference type="NCBI Taxonomy" id="3821"/>
    <lineage>
        <taxon>Eukaryota</taxon>
        <taxon>Viridiplantae</taxon>
        <taxon>Streptophyta</taxon>
        <taxon>Embryophyta</taxon>
        <taxon>Tracheophyta</taxon>
        <taxon>Spermatophyta</taxon>
        <taxon>Magnoliopsida</taxon>
        <taxon>eudicotyledons</taxon>
        <taxon>Gunneridae</taxon>
        <taxon>Pentapetalae</taxon>
        <taxon>rosids</taxon>
        <taxon>fabids</taxon>
        <taxon>Fabales</taxon>
        <taxon>Fabaceae</taxon>
        <taxon>Papilionoideae</taxon>
        <taxon>50 kb inversion clade</taxon>
        <taxon>NPAAA clade</taxon>
        <taxon>indigoferoid/millettioid clade</taxon>
        <taxon>Phaseoleae</taxon>
        <taxon>Cajanus</taxon>
    </lineage>
</organism>
<reference evidence="2 3" key="1">
    <citation type="journal article" date="2012" name="Nat. Biotechnol.">
        <title>Draft genome sequence of pigeonpea (Cajanus cajan), an orphan legume crop of resource-poor farmers.</title>
        <authorList>
            <person name="Varshney R.K."/>
            <person name="Chen W."/>
            <person name="Li Y."/>
            <person name="Bharti A.K."/>
            <person name="Saxena R.K."/>
            <person name="Schlueter J.A."/>
            <person name="Donoghue M.T."/>
            <person name="Azam S."/>
            <person name="Fan G."/>
            <person name="Whaley A.M."/>
            <person name="Farmer A.D."/>
            <person name="Sheridan J."/>
            <person name="Iwata A."/>
            <person name="Tuteja R."/>
            <person name="Penmetsa R.V."/>
            <person name="Wu W."/>
            <person name="Upadhyaya H.D."/>
            <person name="Yang S.P."/>
            <person name="Shah T."/>
            <person name="Saxena K.B."/>
            <person name="Michael T."/>
            <person name="McCombie W.R."/>
            <person name="Yang B."/>
            <person name="Zhang G."/>
            <person name="Yang H."/>
            <person name="Wang J."/>
            <person name="Spillane C."/>
            <person name="Cook D.R."/>
            <person name="May G.D."/>
            <person name="Xu X."/>
            <person name="Jackson S.A."/>
        </authorList>
    </citation>
    <scope>NUCLEOTIDE SEQUENCE [LARGE SCALE GENOMIC DNA]</scope>
    <source>
        <strain evidence="3">cv. Asha</strain>
    </source>
</reference>
<keyword evidence="1" id="KW-1133">Transmembrane helix</keyword>
<gene>
    <name evidence="2" type="ORF">KK1_018313</name>
</gene>
<accession>A0A151T9L7</accession>
<dbReference type="PANTHER" id="PTHR33116:SF75">
    <property type="entry name" value="RIBONUCLEASE H PROTEIN"/>
    <property type="match status" value="1"/>
</dbReference>
<evidence type="ECO:0000256" key="1">
    <source>
        <dbReference type="SAM" id="Phobius"/>
    </source>
</evidence>
<name>A0A151T9L7_CAJCA</name>
<dbReference type="PANTHER" id="PTHR33116">
    <property type="entry name" value="REVERSE TRANSCRIPTASE ZINC-BINDING DOMAIN-CONTAINING PROTEIN-RELATED-RELATED"/>
    <property type="match status" value="1"/>
</dbReference>
<dbReference type="AlphaFoldDB" id="A0A151T9L7"/>
<evidence type="ECO:0000313" key="2">
    <source>
        <dbReference type="EMBL" id="KYP63731.1"/>
    </source>
</evidence>
<keyword evidence="1" id="KW-0812">Transmembrane</keyword>
<keyword evidence="1" id="KW-0472">Membrane</keyword>
<protein>
    <submittedName>
        <fullName evidence="2">Uncharacterized protein</fullName>
    </submittedName>
</protein>
<proteinExistence type="predicted"/>
<evidence type="ECO:0000313" key="3">
    <source>
        <dbReference type="Proteomes" id="UP000075243"/>
    </source>
</evidence>
<sequence length="82" mass="9646">MVLNCKIMDIPFKYLGLPIGDNPRRQAMWKPIILKFEKKLALWKNKLLSLAGRVCLINFVLSSLPLFYISFFKIPKKVEHIR</sequence>
<feature type="transmembrane region" description="Helical" evidence="1">
    <location>
        <begin position="50"/>
        <end position="72"/>
    </location>
</feature>